<proteinExistence type="predicted"/>
<dbReference type="AlphaFoldDB" id="A0A8H3A7S5"/>
<dbReference type="CDD" id="cd21037">
    <property type="entry name" value="MLKL_NTD"/>
    <property type="match status" value="1"/>
</dbReference>
<accession>A0A8H3A7S5</accession>
<feature type="non-terminal residue" evidence="4">
    <location>
        <position position="1"/>
    </location>
</feature>
<feature type="compositionally biased region" description="Basic and acidic residues" evidence="2">
    <location>
        <begin position="105"/>
        <end position="123"/>
    </location>
</feature>
<dbReference type="Gene3D" id="3.40.50.300">
    <property type="entry name" value="P-loop containing nucleotide triphosphate hydrolases"/>
    <property type="match status" value="1"/>
</dbReference>
<organism evidence="4 5">
    <name type="scientific">Rhizoctonia solani</name>
    <dbReference type="NCBI Taxonomy" id="456999"/>
    <lineage>
        <taxon>Eukaryota</taxon>
        <taxon>Fungi</taxon>
        <taxon>Dikarya</taxon>
        <taxon>Basidiomycota</taxon>
        <taxon>Agaricomycotina</taxon>
        <taxon>Agaricomycetes</taxon>
        <taxon>Cantharellales</taxon>
        <taxon>Ceratobasidiaceae</taxon>
        <taxon>Rhizoctonia</taxon>
    </lineage>
</organism>
<sequence length="602" mass="66621">MPIRDALSRLKGKLKKGLGVGSKDQSPTLSSANLSTISIPAHPDPLPSSAPGQSDLITPPAQGVGNQSSTSTPTIKDYHGTGGVVLPENRLQAPLDDENSLKAPVRSEKDNQPTDHAPRDDHEQDCTAGLVWKGAKLLLQVVNASATVFPPLKSAIGGLNDCINIYQHANKGRKDYGHLLNRIDELLEELQGYLKDKEAMEMTRSVERVCCELDMKVKKLKAKLEGPSAKQWLKAVDAPDEITEYHRRIQELLERLTLNATVNILKALKRQDEKMDKHDMERRLEKMSPALSATYNSAESDELKRRGCTTGTRQPQIKSLLQWAHASTTGNIYWINGMAGTGKTTIAYSVCTELDTTSGFTDMPEADDHSCIDDVTKNHEISKLGASFFCSRSIPECRRVKNIIPTIAYQLARYSVPFHYALYQVLQSEPDVCTRALKIQYQSLIVKPLTMVQNTLPPDFIVVIDALDECENASSLGEILDMLLSTPDILPIRFLISSRPEAEISRRMEGRVNEQGKTRLVLHNLDADAVKSDIAVFVRRELQDIPLTGIQLSGLIQRCGVLFIYASTTCRFIRNEHRLGLSNEAVNAIIDSPSGNMESGDE</sequence>
<dbReference type="SUPFAM" id="SSF52540">
    <property type="entry name" value="P-loop containing nucleoside triphosphate hydrolases"/>
    <property type="match status" value="1"/>
</dbReference>
<dbReference type="InterPro" id="IPR056884">
    <property type="entry name" value="NPHP3-like_N"/>
</dbReference>
<dbReference type="InterPro" id="IPR027417">
    <property type="entry name" value="P-loop_NTPase"/>
</dbReference>
<dbReference type="InterPro" id="IPR059179">
    <property type="entry name" value="MLKL-like_MCAfunc"/>
</dbReference>
<evidence type="ECO:0000313" key="5">
    <source>
        <dbReference type="Proteomes" id="UP000663888"/>
    </source>
</evidence>
<reference evidence="4" key="1">
    <citation type="submission" date="2021-01" db="EMBL/GenBank/DDBJ databases">
        <authorList>
            <person name="Kaushik A."/>
        </authorList>
    </citation>
    <scope>NUCLEOTIDE SEQUENCE</scope>
    <source>
        <strain evidence="4">AG4-R118</strain>
    </source>
</reference>
<evidence type="ECO:0000256" key="1">
    <source>
        <dbReference type="ARBA" id="ARBA00022737"/>
    </source>
</evidence>
<dbReference type="EMBL" id="CAJMWX010000128">
    <property type="protein sequence ID" value="CAE6403974.1"/>
    <property type="molecule type" value="Genomic_DNA"/>
</dbReference>
<name>A0A8H3A7S5_9AGAM</name>
<dbReference type="Proteomes" id="UP000663888">
    <property type="component" value="Unassembled WGS sequence"/>
</dbReference>
<dbReference type="PANTHER" id="PTHR10039">
    <property type="entry name" value="AMELOGENIN"/>
    <property type="match status" value="1"/>
</dbReference>
<evidence type="ECO:0000259" key="3">
    <source>
        <dbReference type="Pfam" id="PF24883"/>
    </source>
</evidence>
<gene>
    <name evidence="4" type="ORF">RDB_LOCUS5987</name>
</gene>
<dbReference type="PANTHER" id="PTHR10039:SF14">
    <property type="entry name" value="NACHT DOMAIN-CONTAINING PROTEIN"/>
    <property type="match status" value="1"/>
</dbReference>
<feature type="domain" description="Nephrocystin 3-like N-terminal" evidence="3">
    <location>
        <begin position="318"/>
        <end position="499"/>
    </location>
</feature>
<keyword evidence="1" id="KW-0677">Repeat</keyword>
<evidence type="ECO:0000256" key="2">
    <source>
        <dbReference type="SAM" id="MobiDB-lite"/>
    </source>
</evidence>
<comment type="caution">
    <text evidence="4">The sequence shown here is derived from an EMBL/GenBank/DDBJ whole genome shotgun (WGS) entry which is preliminary data.</text>
</comment>
<feature type="region of interest" description="Disordered" evidence="2">
    <location>
        <begin position="15"/>
        <end position="123"/>
    </location>
</feature>
<feature type="compositionally biased region" description="Polar residues" evidence="2">
    <location>
        <begin position="64"/>
        <end position="74"/>
    </location>
</feature>
<protein>
    <recommendedName>
        <fullName evidence="3">Nephrocystin 3-like N-terminal domain-containing protein</fullName>
    </recommendedName>
</protein>
<feature type="compositionally biased region" description="Polar residues" evidence="2">
    <location>
        <begin position="24"/>
        <end position="38"/>
    </location>
</feature>
<dbReference type="Pfam" id="PF24883">
    <property type="entry name" value="NPHP3_N"/>
    <property type="match status" value="1"/>
</dbReference>
<evidence type="ECO:0000313" key="4">
    <source>
        <dbReference type="EMBL" id="CAE6403974.1"/>
    </source>
</evidence>